<dbReference type="AlphaFoldDB" id="A0A9Q8PE44"/>
<evidence type="ECO:0000313" key="3">
    <source>
        <dbReference type="Proteomes" id="UP000756132"/>
    </source>
</evidence>
<organism evidence="2 3">
    <name type="scientific">Passalora fulva</name>
    <name type="common">Tomato leaf mold</name>
    <name type="synonym">Cladosporium fulvum</name>
    <dbReference type="NCBI Taxonomy" id="5499"/>
    <lineage>
        <taxon>Eukaryota</taxon>
        <taxon>Fungi</taxon>
        <taxon>Dikarya</taxon>
        <taxon>Ascomycota</taxon>
        <taxon>Pezizomycotina</taxon>
        <taxon>Dothideomycetes</taxon>
        <taxon>Dothideomycetidae</taxon>
        <taxon>Mycosphaerellales</taxon>
        <taxon>Mycosphaerellaceae</taxon>
        <taxon>Fulvia</taxon>
    </lineage>
</organism>
<feature type="compositionally biased region" description="Low complexity" evidence="1">
    <location>
        <begin position="309"/>
        <end position="325"/>
    </location>
</feature>
<feature type="compositionally biased region" description="Polar residues" evidence="1">
    <location>
        <begin position="709"/>
        <end position="722"/>
    </location>
</feature>
<feature type="region of interest" description="Disordered" evidence="1">
    <location>
        <begin position="763"/>
        <end position="883"/>
    </location>
</feature>
<evidence type="ECO:0000256" key="1">
    <source>
        <dbReference type="SAM" id="MobiDB-lite"/>
    </source>
</evidence>
<feature type="compositionally biased region" description="Basic and acidic residues" evidence="1">
    <location>
        <begin position="1"/>
        <end position="17"/>
    </location>
</feature>
<accession>A0A9Q8PE44</accession>
<feature type="compositionally biased region" description="Polar residues" evidence="1">
    <location>
        <begin position="852"/>
        <end position="868"/>
    </location>
</feature>
<dbReference type="KEGG" id="ffu:CLAFUR5_10918"/>
<name>A0A9Q8PE44_PASFU</name>
<dbReference type="EMBL" id="CP090170">
    <property type="protein sequence ID" value="UJO20788.1"/>
    <property type="molecule type" value="Genomic_DNA"/>
</dbReference>
<feature type="region of interest" description="Disordered" evidence="1">
    <location>
        <begin position="217"/>
        <end position="265"/>
    </location>
</feature>
<protein>
    <submittedName>
        <fullName evidence="2">Uncharacterized protein</fullName>
    </submittedName>
</protein>
<feature type="region of interest" description="Disordered" evidence="1">
    <location>
        <begin position="350"/>
        <end position="388"/>
    </location>
</feature>
<evidence type="ECO:0000313" key="2">
    <source>
        <dbReference type="EMBL" id="UJO20788.1"/>
    </source>
</evidence>
<feature type="region of interest" description="Disordered" evidence="1">
    <location>
        <begin position="291"/>
        <end position="325"/>
    </location>
</feature>
<sequence length="955" mass="104314">MTSKRDLCFRDTPDHGHGSHRPRGYRWNCLSDFQQTPAFRHIRYDECLAPEDDGLLTDDEDDFALPERAAKRRRVEQLADDFLNGVALEIHSARLVPEALRTAVAFSSFPRPKDFRYAIADIETQNDSDDIWEDVDDDQDIFRRLRGACKADEDDSGVFVDGTVSVEELEVTEVQAQASCGPKRRLRSTQVTAGPSEEALRVAAALRNRKLRQTITSLPVESQPQSCPPPVIPETQTQSSESSLDETASDCGPSPTPAWTSSKWLKTGAFQPKKHVDEDCSRDELGTSSIFTLSQKSRNRERPLARGKAGPSSAASGSFSTAPSATAASGISESFVLRVGSLQVPESSNVTHAQYDEHSVETSELTEFQTAPQDHGGAKSDDIIPDDDSQSRLLRRQGLRVAPRKSWVAMNDISEHTEEPTFVSPEERQPTCDETVGGVNAIDEETSMQDKQPKGRKTKSTGCATEAVLPRRSSSRRQSAPSESQSAAEAVQRPHRDKGQYIEVEVNGFSPLVLRKRGSKHNKERGKKAEPPQTRETLSESTPRRKVTFSSSSPGKVRPIPVPAPAPHTPLVDEHLNTILPQAAGSGRRSSSVRRALRDELEASGAELSRCGDEASSQPEPIRRPALHESQEDDDAVDQAPAVPETQWPGTQAMLAQAQDDMFTSPEKSNSDQYLGDKSSPQLHGPRPNPSRSARKPLKQLSQEPVALPSTQALLQDWQPWSSIKKPGVTREFEESLESPSLAKKPTPRTVSASYLAVAKTAAARSASGSIRSRGSASARRSSLRFSMSFSESPEKIDHQSEPNAAVAQEPKAASQPSFSPLDNDMEKHDDTVSDLDIHSPKKTTRGIFSSMRLTGTQKSPVTGNAASGLSKPPTRRSSSGLKSTLSFGISSLDLPVHRDAESQQDTILPPDSQDSQTLMQNAQQVLVDEDSQVLARTIMEVTTDVLGTADTFSF</sequence>
<reference evidence="2" key="1">
    <citation type="submission" date="2021-12" db="EMBL/GenBank/DDBJ databases">
        <authorList>
            <person name="Zaccaron A."/>
            <person name="Stergiopoulos I."/>
        </authorList>
    </citation>
    <scope>NUCLEOTIDE SEQUENCE</scope>
    <source>
        <strain evidence="2">Race5_Kim</strain>
    </source>
</reference>
<feature type="compositionally biased region" description="Low complexity" evidence="1">
    <location>
        <begin position="763"/>
        <end position="792"/>
    </location>
</feature>
<dbReference type="Proteomes" id="UP000756132">
    <property type="component" value="Chromosome 8"/>
</dbReference>
<dbReference type="OrthoDB" id="5419922at2759"/>
<dbReference type="GeneID" id="71990796"/>
<feature type="compositionally biased region" description="Polar residues" evidence="1">
    <location>
        <begin position="362"/>
        <end position="372"/>
    </location>
</feature>
<feature type="compositionally biased region" description="Basic and acidic residues" evidence="1">
    <location>
        <begin position="621"/>
        <end position="630"/>
    </location>
</feature>
<proteinExistence type="predicted"/>
<feature type="region of interest" description="Disordered" evidence="1">
    <location>
        <begin position="1"/>
        <end position="21"/>
    </location>
</feature>
<feature type="compositionally biased region" description="Basic residues" evidence="1">
    <location>
        <begin position="514"/>
        <end position="526"/>
    </location>
</feature>
<feature type="region of interest" description="Disordered" evidence="1">
    <location>
        <begin position="439"/>
        <end position="571"/>
    </location>
</feature>
<feature type="region of interest" description="Disordered" evidence="1">
    <location>
        <begin position="603"/>
        <end position="751"/>
    </location>
</feature>
<feature type="compositionally biased region" description="Low complexity" evidence="1">
    <location>
        <begin position="470"/>
        <end position="490"/>
    </location>
</feature>
<dbReference type="OMA" id="WPGTQAM"/>
<feature type="compositionally biased region" description="Basic and acidic residues" evidence="1">
    <location>
        <begin position="825"/>
        <end position="840"/>
    </location>
</feature>
<keyword evidence="3" id="KW-1185">Reference proteome</keyword>
<gene>
    <name evidence="2" type="ORF">CLAFUR5_10918</name>
</gene>
<reference evidence="2" key="2">
    <citation type="journal article" date="2022" name="Microb. Genom.">
        <title>A chromosome-scale genome assembly of the tomato pathogen Cladosporium fulvum reveals a compartmentalized genome architecture and the presence of a dispensable chromosome.</title>
        <authorList>
            <person name="Zaccaron A.Z."/>
            <person name="Chen L.H."/>
            <person name="Samaras A."/>
            <person name="Stergiopoulos I."/>
        </authorList>
    </citation>
    <scope>NUCLEOTIDE SEQUENCE</scope>
    <source>
        <strain evidence="2">Race5_Kim</strain>
    </source>
</reference>
<dbReference type="RefSeq" id="XP_047765154.1">
    <property type="nucleotide sequence ID" value="XM_047910066.1"/>
</dbReference>